<dbReference type="CDD" id="cd00311">
    <property type="entry name" value="TIM"/>
    <property type="match status" value="1"/>
</dbReference>
<dbReference type="UniPathway" id="UPA00138"/>
<keyword evidence="8 13" id="KW-0312">Gluconeogenesis</keyword>
<comment type="pathway">
    <text evidence="3">Carbohydrate metabolism; erythritol degradation.</text>
</comment>
<dbReference type="PROSITE" id="PS00171">
    <property type="entry name" value="TIM_1"/>
    <property type="match status" value="1"/>
</dbReference>
<dbReference type="PANTHER" id="PTHR21139">
    <property type="entry name" value="TRIOSEPHOSPHATE ISOMERASE"/>
    <property type="match status" value="1"/>
</dbReference>
<feature type="binding site" evidence="13">
    <location>
        <begin position="225"/>
        <end position="226"/>
    </location>
    <ligand>
        <name>substrate</name>
    </ligand>
</feature>
<dbReference type="GO" id="GO:0006096">
    <property type="term" value="P:glycolytic process"/>
    <property type="evidence" value="ECO:0007669"/>
    <property type="project" value="UniProtKB-UniRule"/>
</dbReference>
<feature type="binding site" evidence="13">
    <location>
        <position position="169"/>
    </location>
    <ligand>
        <name>substrate</name>
    </ligand>
</feature>
<comment type="subunit">
    <text evidence="5 13 14">Homodimer.</text>
</comment>
<comment type="function">
    <text evidence="12 13">Involved in the gluconeogenesis. Catalyzes stereospecifically the conversion of dihydroxyacetone phosphate (DHAP) to D-glyceraldehyde-3-phosphate (G3P).</text>
</comment>
<dbReference type="PROSITE" id="PS51440">
    <property type="entry name" value="TIM_2"/>
    <property type="match status" value="1"/>
</dbReference>
<dbReference type="Pfam" id="PF00121">
    <property type="entry name" value="TIM"/>
    <property type="match status" value="1"/>
</dbReference>
<evidence type="ECO:0000256" key="2">
    <source>
        <dbReference type="ARBA" id="ARBA00004742"/>
    </source>
</evidence>
<dbReference type="GO" id="GO:0046166">
    <property type="term" value="P:glyceraldehyde-3-phosphate biosynthetic process"/>
    <property type="evidence" value="ECO:0007669"/>
    <property type="project" value="TreeGrafter"/>
</dbReference>
<proteinExistence type="inferred from homology"/>
<feature type="binding site" evidence="13">
    <location>
        <position position="204"/>
    </location>
    <ligand>
        <name>substrate</name>
    </ligand>
</feature>
<dbReference type="InterPro" id="IPR035990">
    <property type="entry name" value="TIM_sf"/>
</dbReference>
<evidence type="ECO:0000256" key="11">
    <source>
        <dbReference type="ARBA" id="ARBA00023235"/>
    </source>
</evidence>
<name>A0A1M4YY12_9GAMM</name>
<sequence>MRTPLVAANWKMNGSREFAEQFFAAFDMSGVGCQVVVCPPFPYLPLVADKVGSGVSVGAQNLSQEASGAYTGEVSAAMLLDWGVDYAIVGHSERRSLYGESSELVAQKFVAAQSAGLIPILCVGETLAERESGRTLEVIAAQLQAVTDVAEGDIWAHAVIAYEPVWAIGTGKTATPEQAQEVHRFIRERLGEAGAPVRILYGGSVKAGNAEALFAQADIDGALVGGASLDAEEFARICRAAG</sequence>
<keyword evidence="11 13" id="KW-0413">Isomerase</keyword>
<dbReference type="EC" id="5.3.1.1" evidence="6 13"/>
<feature type="binding site" evidence="13">
    <location>
        <begin position="9"/>
        <end position="11"/>
    </location>
    <ligand>
        <name>substrate</name>
    </ligand>
</feature>
<comment type="similarity">
    <text evidence="4 13 14">Belongs to the triosephosphate isomerase family.</text>
</comment>
<dbReference type="InterPro" id="IPR020861">
    <property type="entry name" value="Triosephosphate_isomerase_AS"/>
</dbReference>
<evidence type="ECO:0000256" key="13">
    <source>
        <dbReference type="HAMAP-Rule" id="MF_00147"/>
    </source>
</evidence>
<comment type="subcellular location">
    <subcellularLocation>
        <location evidence="13 14">Cytoplasm</location>
    </subcellularLocation>
</comment>
<reference evidence="16" key="1">
    <citation type="submission" date="2016-11" db="EMBL/GenBank/DDBJ databases">
        <authorList>
            <person name="Varghese N."/>
            <person name="Submissions S."/>
        </authorList>
    </citation>
    <scope>NUCLEOTIDE SEQUENCE [LARGE SCALE GENOMIC DNA]</scope>
    <source>
        <strain evidence="16">CGMCC 1.7063</strain>
    </source>
</reference>
<dbReference type="SUPFAM" id="SSF51351">
    <property type="entry name" value="Triosephosphate isomerase (TIM)"/>
    <property type="match status" value="1"/>
</dbReference>
<organism evidence="15 16">
    <name type="scientific">Microbulbifer donghaiensis</name>
    <dbReference type="NCBI Taxonomy" id="494016"/>
    <lineage>
        <taxon>Bacteria</taxon>
        <taxon>Pseudomonadati</taxon>
        <taxon>Pseudomonadota</taxon>
        <taxon>Gammaproteobacteria</taxon>
        <taxon>Cellvibrionales</taxon>
        <taxon>Microbulbiferaceae</taxon>
        <taxon>Microbulbifer</taxon>
    </lineage>
</organism>
<dbReference type="PANTHER" id="PTHR21139:SF42">
    <property type="entry name" value="TRIOSEPHOSPHATE ISOMERASE"/>
    <property type="match status" value="1"/>
</dbReference>
<dbReference type="HAMAP" id="MF_00147_B">
    <property type="entry name" value="TIM_B"/>
    <property type="match status" value="1"/>
</dbReference>
<dbReference type="UniPathway" id="UPA00109">
    <property type="reaction ID" value="UER00189"/>
</dbReference>
<dbReference type="NCBIfam" id="TIGR00419">
    <property type="entry name" value="tim"/>
    <property type="match status" value="1"/>
</dbReference>
<evidence type="ECO:0000256" key="10">
    <source>
        <dbReference type="ARBA" id="ARBA00023152"/>
    </source>
</evidence>
<evidence type="ECO:0000256" key="3">
    <source>
        <dbReference type="ARBA" id="ARBA00004939"/>
    </source>
</evidence>
<gene>
    <name evidence="13" type="primary">tpiA</name>
    <name evidence="15" type="ORF">SAMN04487965_1378</name>
</gene>
<comment type="pathway">
    <text evidence="13 14">Carbohydrate degradation; glycolysis; D-glyceraldehyde 3-phosphate from glycerone phosphate: step 1/1.</text>
</comment>
<evidence type="ECO:0000256" key="1">
    <source>
        <dbReference type="ARBA" id="ARBA00000474"/>
    </source>
</evidence>
<evidence type="ECO:0000256" key="12">
    <source>
        <dbReference type="ARBA" id="ARBA00055680"/>
    </source>
</evidence>
<evidence type="ECO:0000313" key="16">
    <source>
        <dbReference type="Proteomes" id="UP000184170"/>
    </source>
</evidence>
<dbReference type="Gene3D" id="3.20.20.70">
    <property type="entry name" value="Aldolase class I"/>
    <property type="match status" value="1"/>
</dbReference>
<dbReference type="FunFam" id="3.20.20.70:FF:000020">
    <property type="entry name" value="Triosephosphate isomerase"/>
    <property type="match status" value="1"/>
</dbReference>
<dbReference type="EMBL" id="FQVA01000001">
    <property type="protein sequence ID" value="SHF10447.1"/>
    <property type="molecule type" value="Genomic_DNA"/>
</dbReference>
<feature type="active site" description="Electrophile" evidence="13">
    <location>
        <position position="91"/>
    </location>
</feature>
<evidence type="ECO:0000256" key="5">
    <source>
        <dbReference type="ARBA" id="ARBA00011738"/>
    </source>
</evidence>
<evidence type="ECO:0000256" key="4">
    <source>
        <dbReference type="ARBA" id="ARBA00007422"/>
    </source>
</evidence>
<protein>
    <recommendedName>
        <fullName evidence="7 13">Triosephosphate isomerase</fullName>
        <shortName evidence="13">TIM</shortName>
        <shortName evidence="13">TPI</shortName>
        <ecNumber evidence="6 13">5.3.1.1</ecNumber>
    </recommendedName>
    <alternativeName>
        <fullName evidence="13">Triose-phosphate isomerase</fullName>
    </alternativeName>
</protein>
<dbReference type="GO" id="GO:0005829">
    <property type="term" value="C:cytosol"/>
    <property type="evidence" value="ECO:0007669"/>
    <property type="project" value="TreeGrafter"/>
</dbReference>
<evidence type="ECO:0000256" key="7">
    <source>
        <dbReference type="ARBA" id="ARBA00019397"/>
    </source>
</evidence>
<evidence type="ECO:0000313" key="15">
    <source>
        <dbReference type="EMBL" id="SHF10447.1"/>
    </source>
</evidence>
<dbReference type="AlphaFoldDB" id="A0A1M4YY12"/>
<dbReference type="GO" id="GO:0006094">
    <property type="term" value="P:gluconeogenesis"/>
    <property type="evidence" value="ECO:0007669"/>
    <property type="project" value="UniProtKB-UniRule"/>
</dbReference>
<dbReference type="OrthoDB" id="9809429at2"/>
<keyword evidence="16" id="KW-1185">Reference proteome</keyword>
<evidence type="ECO:0000256" key="6">
    <source>
        <dbReference type="ARBA" id="ARBA00011940"/>
    </source>
</evidence>
<accession>A0A1M4YY12</accession>
<dbReference type="RefSeq" id="WP_073273015.1">
    <property type="nucleotide sequence ID" value="NZ_FQVA01000001.1"/>
</dbReference>
<evidence type="ECO:0000256" key="9">
    <source>
        <dbReference type="ARBA" id="ARBA00022490"/>
    </source>
</evidence>
<dbReference type="InterPro" id="IPR013785">
    <property type="entry name" value="Aldolase_TIM"/>
</dbReference>
<comment type="pathway">
    <text evidence="2 13 14">Carbohydrate biosynthesis; gluconeogenesis.</text>
</comment>
<dbReference type="GO" id="GO:0004807">
    <property type="term" value="F:triose-phosphate isomerase activity"/>
    <property type="evidence" value="ECO:0007669"/>
    <property type="project" value="UniProtKB-UniRule"/>
</dbReference>
<dbReference type="GO" id="GO:0019563">
    <property type="term" value="P:glycerol catabolic process"/>
    <property type="evidence" value="ECO:0007669"/>
    <property type="project" value="TreeGrafter"/>
</dbReference>
<feature type="active site" description="Proton acceptor" evidence="13">
    <location>
        <position position="163"/>
    </location>
</feature>
<evidence type="ECO:0000256" key="14">
    <source>
        <dbReference type="RuleBase" id="RU363013"/>
    </source>
</evidence>
<dbReference type="STRING" id="494016.SAMN04487965_1378"/>
<keyword evidence="9 13" id="KW-0963">Cytoplasm</keyword>
<keyword evidence="10 13" id="KW-0324">Glycolysis</keyword>
<dbReference type="Proteomes" id="UP000184170">
    <property type="component" value="Unassembled WGS sequence"/>
</dbReference>
<comment type="catalytic activity">
    <reaction evidence="1 13 14">
        <text>D-glyceraldehyde 3-phosphate = dihydroxyacetone phosphate</text>
        <dbReference type="Rhea" id="RHEA:18585"/>
        <dbReference type="ChEBI" id="CHEBI:57642"/>
        <dbReference type="ChEBI" id="CHEBI:59776"/>
        <dbReference type="EC" id="5.3.1.1"/>
    </reaction>
</comment>
<dbReference type="InterPro" id="IPR000652">
    <property type="entry name" value="Triosephosphate_isomerase"/>
</dbReference>
<dbReference type="InterPro" id="IPR022896">
    <property type="entry name" value="TrioseP_Isoase_bac/euk"/>
</dbReference>
<evidence type="ECO:0000256" key="8">
    <source>
        <dbReference type="ARBA" id="ARBA00022432"/>
    </source>
</evidence>